<keyword evidence="2 3" id="KW-0802">TPR repeat</keyword>
<dbReference type="EMBL" id="JADBDZ010000001">
    <property type="protein sequence ID" value="MBE1531183.1"/>
    <property type="molecule type" value="Genomic_DNA"/>
</dbReference>
<comment type="caution">
    <text evidence="8">The sequence shown here is derived from an EMBL/GenBank/DDBJ whole genome shotgun (WGS) entry which is preliminary data.</text>
</comment>
<feature type="compositionally biased region" description="Pro residues" evidence="5">
    <location>
        <begin position="145"/>
        <end position="158"/>
    </location>
</feature>
<reference evidence="8 9" key="1">
    <citation type="submission" date="2020-10" db="EMBL/GenBank/DDBJ databases">
        <title>Sequencing the genomes of 1000 actinobacteria strains.</title>
        <authorList>
            <person name="Klenk H.-P."/>
        </authorList>
    </citation>
    <scope>NUCLEOTIDE SEQUENCE [LARGE SCALE GENOMIC DNA]</scope>
    <source>
        <strain evidence="8 9">DSM 46744</strain>
    </source>
</reference>
<evidence type="ECO:0000256" key="6">
    <source>
        <dbReference type="SAM" id="Phobius"/>
    </source>
</evidence>
<evidence type="ECO:0000313" key="9">
    <source>
        <dbReference type="Proteomes" id="UP000627838"/>
    </source>
</evidence>
<evidence type="ECO:0000256" key="4">
    <source>
        <dbReference type="PROSITE-ProRule" id="PRU00473"/>
    </source>
</evidence>
<keyword evidence="1" id="KW-0677">Repeat</keyword>
<keyword evidence="4 6" id="KW-0472">Membrane</keyword>
<evidence type="ECO:0000256" key="3">
    <source>
        <dbReference type="PROSITE-ProRule" id="PRU00339"/>
    </source>
</evidence>
<organism evidence="8 9">
    <name type="scientific">Actinomadura algeriensis</name>
    <dbReference type="NCBI Taxonomy" id="1679523"/>
    <lineage>
        <taxon>Bacteria</taxon>
        <taxon>Bacillati</taxon>
        <taxon>Actinomycetota</taxon>
        <taxon>Actinomycetes</taxon>
        <taxon>Streptosporangiales</taxon>
        <taxon>Thermomonosporaceae</taxon>
        <taxon>Actinomadura</taxon>
    </lineage>
</organism>
<feature type="domain" description="OmpA-like" evidence="7">
    <location>
        <begin position="176"/>
        <end position="303"/>
    </location>
</feature>
<evidence type="ECO:0000256" key="2">
    <source>
        <dbReference type="ARBA" id="ARBA00022803"/>
    </source>
</evidence>
<dbReference type="SUPFAM" id="SSF103088">
    <property type="entry name" value="OmpA-like"/>
    <property type="match status" value="1"/>
</dbReference>
<feature type="transmembrane region" description="Helical" evidence="6">
    <location>
        <begin position="111"/>
        <end position="132"/>
    </location>
</feature>
<dbReference type="InterPro" id="IPR006665">
    <property type="entry name" value="OmpA-like"/>
</dbReference>
<protein>
    <submittedName>
        <fullName evidence="8">Type VI secretion system protein ImpK</fullName>
    </submittedName>
</protein>
<dbReference type="Gene3D" id="1.25.40.10">
    <property type="entry name" value="Tetratricopeptide repeat domain"/>
    <property type="match status" value="1"/>
</dbReference>
<proteinExistence type="predicted"/>
<dbReference type="Pfam" id="PF07719">
    <property type="entry name" value="TPR_2"/>
    <property type="match status" value="1"/>
</dbReference>
<dbReference type="InterPro" id="IPR036737">
    <property type="entry name" value="OmpA-like_sf"/>
</dbReference>
<sequence length="305" mass="31409">MNGPAPAPASPARADRAAREAVLAQARTLARAGRYAEAEALLDGESGASVLDLRARMYAQQGRFDDADRCWAEAAALDPGDADAARGRARIAELRAKRASAGFGRALTAGLLLRGGAVLVALLAIVLFAAVWPADPDPAAVPAARTPPPSAAPPPAPADPLSELDLDVPGVRAERRGGEIAVTFERGLFDAGATLTPDGRDVLTALGERLRPHADRLAVAVIGHTDRTAVRPGGEYASNVEIGTMRATVAREVLRSSARIPTTRFTLSTLAGMLPPYGGDAGGTGAPGDPRNRTVSLRVSATGGR</sequence>
<accession>A0ABR9JL81</accession>
<feature type="region of interest" description="Disordered" evidence="5">
    <location>
        <begin position="278"/>
        <end position="305"/>
    </location>
</feature>
<evidence type="ECO:0000259" key="7">
    <source>
        <dbReference type="PROSITE" id="PS51123"/>
    </source>
</evidence>
<dbReference type="InterPro" id="IPR011990">
    <property type="entry name" value="TPR-like_helical_dom_sf"/>
</dbReference>
<gene>
    <name evidence="8" type="ORF">H4W34_001016</name>
</gene>
<dbReference type="Gene3D" id="3.30.1330.60">
    <property type="entry name" value="OmpA-like domain"/>
    <property type="match status" value="1"/>
</dbReference>
<dbReference type="Proteomes" id="UP000627838">
    <property type="component" value="Unassembled WGS sequence"/>
</dbReference>
<feature type="region of interest" description="Disordered" evidence="5">
    <location>
        <begin position="140"/>
        <end position="162"/>
    </location>
</feature>
<evidence type="ECO:0000256" key="5">
    <source>
        <dbReference type="SAM" id="MobiDB-lite"/>
    </source>
</evidence>
<keyword evidence="9" id="KW-1185">Reference proteome</keyword>
<feature type="repeat" description="TPR" evidence="3">
    <location>
        <begin position="48"/>
        <end position="81"/>
    </location>
</feature>
<dbReference type="InterPro" id="IPR013105">
    <property type="entry name" value="TPR_2"/>
</dbReference>
<dbReference type="InterPro" id="IPR019734">
    <property type="entry name" value="TPR_rpt"/>
</dbReference>
<evidence type="ECO:0000256" key="1">
    <source>
        <dbReference type="ARBA" id="ARBA00022737"/>
    </source>
</evidence>
<keyword evidence="6" id="KW-0812">Transmembrane</keyword>
<dbReference type="PROSITE" id="PS50005">
    <property type="entry name" value="TPR"/>
    <property type="match status" value="1"/>
</dbReference>
<name>A0ABR9JL81_9ACTN</name>
<dbReference type="PROSITE" id="PS51123">
    <property type="entry name" value="OMPA_2"/>
    <property type="match status" value="1"/>
</dbReference>
<keyword evidence="6" id="KW-1133">Transmembrane helix</keyword>
<dbReference type="SUPFAM" id="SSF48452">
    <property type="entry name" value="TPR-like"/>
    <property type="match status" value="1"/>
</dbReference>
<dbReference type="RefSeq" id="WP_192758093.1">
    <property type="nucleotide sequence ID" value="NZ_JADBDZ010000001.1"/>
</dbReference>
<evidence type="ECO:0000313" key="8">
    <source>
        <dbReference type="EMBL" id="MBE1531183.1"/>
    </source>
</evidence>